<dbReference type="EnsemblMetazoa" id="CLYHEMT013147.1">
    <property type="protein sequence ID" value="CLYHEMP013147.1"/>
    <property type="gene ID" value="CLYHEMG013147"/>
</dbReference>
<feature type="compositionally biased region" description="Polar residues" evidence="1">
    <location>
        <begin position="617"/>
        <end position="630"/>
    </location>
</feature>
<dbReference type="CDD" id="cd00160">
    <property type="entry name" value="RhoGEF"/>
    <property type="match status" value="1"/>
</dbReference>
<dbReference type="Gene3D" id="1.20.900.10">
    <property type="entry name" value="Dbl homology (DH) domain"/>
    <property type="match status" value="1"/>
</dbReference>
<evidence type="ECO:0000313" key="4">
    <source>
        <dbReference type="Proteomes" id="UP000594262"/>
    </source>
</evidence>
<feature type="compositionally biased region" description="Basic residues" evidence="1">
    <location>
        <begin position="601"/>
        <end position="616"/>
    </location>
</feature>
<proteinExistence type="predicted"/>
<organism evidence="3 4">
    <name type="scientific">Clytia hemisphaerica</name>
    <dbReference type="NCBI Taxonomy" id="252671"/>
    <lineage>
        <taxon>Eukaryota</taxon>
        <taxon>Metazoa</taxon>
        <taxon>Cnidaria</taxon>
        <taxon>Hydrozoa</taxon>
        <taxon>Hydroidolina</taxon>
        <taxon>Leptothecata</taxon>
        <taxon>Obeliida</taxon>
        <taxon>Clytiidae</taxon>
        <taxon>Clytia</taxon>
    </lineage>
</organism>
<dbReference type="GO" id="GO:0007266">
    <property type="term" value="P:Rho protein signal transduction"/>
    <property type="evidence" value="ECO:0007669"/>
    <property type="project" value="TreeGrafter"/>
</dbReference>
<feature type="domain" description="DH" evidence="2">
    <location>
        <begin position="168"/>
        <end position="359"/>
    </location>
</feature>
<dbReference type="PROSITE" id="PS50010">
    <property type="entry name" value="DH_2"/>
    <property type="match status" value="1"/>
</dbReference>
<feature type="region of interest" description="Disordered" evidence="1">
    <location>
        <begin position="590"/>
        <end position="630"/>
    </location>
</feature>
<dbReference type="PANTHER" id="PTHR13217:SF11">
    <property type="entry name" value="PLECKSTRIN HOMOLOGY DOMAIN-CONTAINING FAMILY G MEMBER 5"/>
    <property type="match status" value="1"/>
</dbReference>
<accession>A0A7M5WUH8</accession>
<dbReference type="InterPro" id="IPR000219">
    <property type="entry name" value="DH_dom"/>
</dbReference>
<feature type="region of interest" description="Disordered" evidence="1">
    <location>
        <begin position="1"/>
        <end position="29"/>
    </location>
</feature>
<dbReference type="InterPro" id="IPR040181">
    <property type="entry name" value="PKHG5/7"/>
</dbReference>
<dbReference type="GO" id="GO:0030139">
    <property type="term" value="C:endocytic vesicle"/>
    <property type="evidence" value="ECO:0007669"/>
    <property type="project" value="TreeGrafter"/>
</dbReference>
<dbReference type="Proteomes" id="UP000594262">
    <property type="component" value="Unplaced"/>
</dbReference>
<protein>
    <recommendedName>
        <fullName evidence="2">DH domain-containing protein</fullName>
    </recommendedName>
</protein>
<evidence type="ECO:0000259" key="2">
    <source>
        <dbReference type="PROSITE" id="PS50010"/>
    </source>
</evidence>
<dbReference type="AlphaFoldDB" id="A0A7M5WUH8"/>
<name>A0A7M5WUH8_9CNID</name>
<feature type="compositionally biased region" description="Polar residues" evidence="1">
    <location>
        <begin position="9"/>
        <end position="20"/>
    </location>
</feature>
<dbReference type="InterPro" id="IPR011993">
    <property type="entry name" value="PH-like_dom_sf"/>
</dbReference>
<dbReference type="GO" id="GO:0005085">
    <property type="term" value="F:guanyl-nucleotide exchange factor activity"/>
    <property type="evidence" value="ECO:0007669"/>
    <property type="project" value="InterPro"/>
</dbReference>
<feature type="compositionally biased region" description="Polar residues" evidence="1">
    <location>
        <begin position="590"/>
        <end position="599"/>
    </location>
</feature>
<dbReference type="SMART" id="SM00233">
    <property type="entry name" value="PH"/>
    <property type="match status" value="1"/>
</dbReference>
<dbReference type="OrthoDB" id="660555at2759"/>
<dbReference type="GO" id="GO:0030424">
    <property type="term" value="C:axon"/>
    <property type="evidence" value="ECO:0007669"/>
    <property type="project" value="TreeGrafter"/>
</dbReference>
<dbReference type="Gene3D" id="2.30.29.30">
    <property type="entry name" value="Pleckstrin-homology domain (PH domain)/Phosphotyrosine-binding domain (PTB)"/>
    <property type="match status" value="1"/>
</dbReference>
<dbReference type="SUPFAM" id="SSF48065">
    <property type="entry name" value="DBL homology domain (DH-domain)"/>
    <property type="match status" value="1"/>
</dbReference>
<reference evidence="3" key="1">
    <citation type="submission" date="2021-01" db="UniProtKB">
        <authorList>
            <consortium name="EnsemblMetazoa"/>
        </authorList>
    </citation>
    <scope>IDENTIFICATION</scope>
</reference>
<dbReference type="PANTHER" id="PTHR13217">
    <property type="entry name" value="PLECKSTRIN HOMOLOGY DOMAIN-CONTAINING FAMILY G MEMBER 7"/>
    <property type="match status" value="1"/>
</dbReference>
<keyword evidence="4" id="KW-1185">Reference proteome</keyword>
<evidence type="ECO:0000313" key="3">
    <source>
        <dbReference type="EnsemblMetazoa" id="CLYHEMP013147.1"/>
    </source>
</evidence>
<sequence length="662" mass="76737">MSSKRDSGSNKFFSVQYSETGNGGEAKTTKIPAKKGKSLKESLENVFQTYDFTFDSHAVFLETSKTPLPLASDCFPYGGCTLNIRATEDVEVDKRIMTLMRDGDKKSPDQSKRFSNLLLHYSLNGFEEDEVDGGAPTDEEIFNRDFYLESSWKDVVDGNEEMERHDRVQQEAIWELITTEKTYIADLRVVTEVFKKCFSRLKDDGFLTDVDPFLIFANIDEIHDLNVEFWKLLITVVENSRKSRQPIKPSDLINAFDRFEVLFQPYITFCNHDTSNINLPNYTDAVNEQVKEYFMWCDDHPRCKRIKLQGFLIKPLQRVTKYSLLIRAVEGKTQNEDEKEMLGKMRNRVETFVSKINSAVHMRQEHEKMLAVLARLETYAPVEAVNEEAEKIMNEYSSLDLKGNIPDFPLERKRLIVKEGPMRLVEKQVKKEVQGYLFSDVFVLARPKKNTDKYKVIRQPFRLDKTVIRVLKDAGSFLVIYLNEYNVMSNAFVLQINPKDQAEWLTAFDKAKTDYETTVLEYRLKRLEEEEEDYISNGDKGRKMTRGKAMRNRFSARNSTIRATILNGDTLMPPPTPISPKAEMRARVMSASTPKQLKQTLKGRRPLTPNARRKTSYWKNPSKQSPINSPTKSVFKITINNKDIRKIGTRLEIEQRERSKSF</sequence>
<dbReference type="GO" id="GO:0043542">
    <property type="term" value="P:endothelial cell migration"/>
    <property type="evidence" value="ECO:0007669"/>
    <property type="project" value="TreeGrafter"/>
</dbReference>
<dbReference type="SUPFAM" id="SSF50729">
    <property type="entry name" value="PH domain-like"/>
    <property type="match status" value="1"/>
</dbReference>
<dbReference type="Pfam" id="PF00621">
    <property type="entry name" value="RhoGEF"/>
    <property type="match status" value="1"/>
</dbReference>
<dbReference type="InterPro" id="IPR035899">
    <property type="entry name" value="DBL_dom_sf"/>
</dbReference>
<dbReference type="GO" id="GO:0005886">
    <property type="term" value="C:plasma membrane"/>
    <property type="evidence" value="ECO:0007669"/>
    <property type="project" value="TreeGrafter"/>
</dbReference>
<dbReference type="SUPFAM" id="SSF54236">
    <property type="entry name" value="Ubiquitin-like"/>
    <property type="match status" value="1"/>
</dbReference>
<dbReference type="SMART" id="SM00325">
    <property type="entry name" value="RhoGEF"/>
    <property type="match status" value="1"/>
</dbReference>
<evidence type="ECO:0000256" key="1">
    <source>
        <dbReference type="SAM" id="MobiDB-lite"/>
    </source>
</evidence>
<dbReference type="InterPro" id="IPR029071">
    <property type="entry name" value="Ubiquitin-like_domsf"/>
</dbReference>
<dbReference type="InterPro" id="IPR001849">
    <property type="entry name" value="PH_domain"/>
</dbReference>